<dbReference type="CDD" id="cd13124">
    <property type="entry name" value="MATE_SpoVB_like"/>
    <property type="match status" value="1"/>
</dbReference>
<dbReference type="RefSeq" id="WP_250859683.1">
    <property type="nucleotide sequence ID" value="NZ_JAGSOJ010000002.1"/>
</dbReference>
<protein>
    <submittedName>
        <fullName evidence="7">Polysaccharide biosynthesis protein</fullName>
    </submittedName>
</protein>
<dbReference type="EMBL" id="JAGSOJ010000002">
    <property type="protein sequence ID" value="MCM1990611.1"/>
    <property type="molecule type" value="Genomic_DNA"/>
</dbReference>
<evidence type="ECO:0000256" key="2">
    <source>
        <dbReference type="ARBA" id="ARBA00022475"/>
    </source>
</evidence>
<sequence length="530" mass="57279">MDNRGSIKKQSIVGGFAILSIAGILSKLLSVVYHPVLNRILGEDGMGNYGATYGIFVYFYMIANSGLPNSISKLVSEEIELGNKKTAHRIFLLSRKLLIIFGAFLSLVMFLGSNIFAEWIGFPKIALAVKVLSPAIFITAVLSSYKGYFQGQKFMTPTGISQIFEQVANVFISLTVAALLMNSGEIFGVAGATTGTVVGALLAILIMIVYYRRNKLGELKTDNTEDKMLIKKIISQAAPITFCMALQGLSLILDPKILEKSLSSIGIVENAIEVSNGFIFRYNSLINVPIALAMALAIAVLPSVAALMAKGYKERVKNRIDFSIKLCLLVTIPCAVGLSVLAYPICDLLKYDYGVASLLIYGSGILLLMSIIQIETAIMQGINKLYTITIISVSALALKLAINYFTIVQFDYIGVLIGNGIGYLLIVILSTISINKTIGGKVKIIISTVKPLISAVIMGIVVYGANKLMFMIFSMILGAYISNALAVLLSVIIGAVTYGIVILMIGGLSKEELEAMPNKIKRIIPKKFLK</sequence>
<feature type="transmembrane region" description="Helical" evidence="6">
    <location>
        <begin position="187"/>
        <end position="212"/>
    </location>
</feature>
<feature type="transmembrane region" description="Helical" evidence="6">
    <location>
        <begin position="53"/>
        <end position="76"/>
    </location>
</feature>
<feature type="transmembrane region" description="Helical" evidence="6">
    <location>
        <begin position="455"/>
        <end position="481"/>
    </location>
</feature>
<feature type="transmembrane region" description="Helical" evidence="6">
    <location>
        <begin position="290"/>
        <end position="310"/>
    </location>
</feature>
<dbReference type="InterPro" id="IPR002797">
    <property type="entry name" value="Polysacc_synth"/>
</dbReference>
<dbReference type="PIRSF" id="PIRSF038958">
    <property type="entry name" value="PG_synth_SpoVB"/>
    <property type="match status" value="1"/>
</dbReference>
<feature type="transmembrane region" description="Helical" evidence="6">
    <location>
        <begin position="233"/>
        <end position="253"/>
    </location>
</feature>
<evidence type="ECO:0000256" key="6">
    <source>
        <dbReference type="SAM" id="Phobius"/>
    </source>
</evidence>
<keyword evidence="3 6" id="KW-0812">Transmembrane</keyword>
<feature type="transmembrane region" description="Helical" evidence="6">
    <location>
        <begin position="385"/>
        <end position="406"/>
    </location>
</feature>
<feature type="transmembrane region" description="Helical" evidence="6">
    <location>
        <begin position="412"/>
        <end position="434"/>
    </location>
</feature>
<feature type="transmembrane region" description="Helical" evidence="6">
    <location>
        <begin position="163"/>
        <end position="181"/>
    </location>
</feature>
<feature type="transmembrane region" description="Helical" evidence="6">
    <location>
        <begin position="351"/>
        <end position="373"/>
    </location>
</feature>
<feature type="transmembrane region" description="Helical" evidence="6">
    <location>
        <begin position="122"/>
        <end position="142"/>
    </location>
</feature>
<keyword evidence="4 6" id="KW-1133">Transmembrane helix</keyword>
<dbReference type="InterPro" id="IPR024923">
    <property type="entry name" value="PG_synth_SpoVB"/>
</dbReference>
<proteinExistence type="predicted"/>
<dbReference type="PANTHER" id="PTHR30250">
    <property type="entry name" value="PST FAMILY PREDICTED COLANIC ACID TRANSPORTER"/>
    <property type="match status" value="1"/>
</dbReference>
<dbReference type="AlphaFoldDB" id="A0A9J6P264"/>
<comment type="subcellular location">
    <subcellularLocation>
        <location evidence="1">Cell membrane</location>
        <topology evidence="1">Multi-pass membrane protein</topology>
    </subcellularLocation>
</comment>
<keyword evidence="5 6" id="KW-0472">Membrane</keyword>
<keyword evidence="8" id="KW-1185">Reference proteome</keyword>
<dbReference type="GO" id="GO:0005886">
    <property type="term" value="C:plasma membrane"/>
    <property type="evidence" value="ECO:0007669"/>
    <property type="project" value="UniProtKB-SubCell"/>
</dbReference>
<dbReference type="Pfam" id="PF01943">
    <property type="entry name" value="Polysacc_synt"/>
    <property type="match status" value="1"/>
</dbReference>
<reference evidence="7" key="2">
    <citation type="submission" date="2021-04" db="EMBL/GenBank/DDBJ databases">
        <authorList>
            <person name="Dong X."/>
        </authorList>
    </citation>
    <scope>NUCLEOTIDE SEQUENCE</scope>
    <source>
        <strain evidence="7">ZWT</strain>
    </source>
</reference>
<evidence type="ECO:0000313" key="8">
    <source>
        <dbReference type="Proteomes" id="UP001056429"/>
    </source>
</evidence>
<feature type="transmembrane region" description="Helical" evidence="6">
    <location>
        <begin position="12"/>
        <end position="33"/>
    </location>
</feature>
<organism evidence="7 8">
    <name type="scientific">Oceanirhabdus seepicola</name>
    <dbReference type="NCBI Taxonomy" id="2828781"/>
    <lineage>
        <taxon>Bacteria</taxon>
        <taxon>Bacillati</taxon>
        <taxon>Bacillota</taxon>
        <taxon>Clostridia</taxon>
        <taxon>Eubacteriales</taxon>
        <taxon>Clostridiaceae</taxon>
        <taxon>Oceanirhabdus</taxon>
    </lineage>
</organism>
<evidence type="ECO:0000256" key="4">
    <source>
        <dbReference type="ARBA" id="ARBA00022989"/>
    </source>
</evidence>
<dbReference type="Proteomes" id="UP001056429">
    <property type="component" value="Unassembled WGS sequence"/>
</dbReference>
<feature type="transmembrane region" description="Helical" evidence="6">
    <location>
        <begin position="97"/>
        <end position="116"/>
    </location>
</feature>
<evidence type="ECO:0000256" key="3">
    <source>
        <dbReference type="ARBA" id="ARBA00022692"/>
    </source>
</evidence>
<accession>A0A9J6P264</accession>
<gene>
    <name evidence="7" type="ORF">KDK92_12835</name>
</gene>
<keyword evidence="2" id="KW-1003">Cell membrane</keyword>
<feature type="transmembrane region" description="Helical" evidence="6">
    <location>
        <begin position="322"/>
        <end position="345"/>
    </location>
</feature>
<evidence type="ECO:0000256" key="5">
    <source>
        <dbReference type="ARBA" id="ARBA00023136"/>
    </source>
</evidence>
<dbReference type="InterPro" id="IPR050833">
    <property type="entry name" value="Poly_Biosynth_Transport"/>
</dbReference>
<reference evidence="7" key="1">
    <citation type="journal article" date="2021" name="mSystems">
        <title>Bacteria and Archaea Synergistically Convert Glycine Betaine to Biogenic Methane in the Formosa Cold Seep of the South China Sea.</title>
        <authorList>
            <person name="Li L."/>
            <person name="Zhang W."/>
            <person name="Zhang S."/>
            <person name="Song L."/>
            <person name="Sun Q."/>
            <person name="Zhang H."/>
            <person name="Xiang H."/>
            <person name="Dong X."/>
        </authorList>
    </citation>
    <scope>NUCLEOTIDE SEQUENCE</scope>
    <source>
        <strain evidence="7">ZWT</strain>
    </source>
</reference>
<comment type="caution">
    <text evidence="7">The sequence shown here is derived from an EMBL/GenBank/DDBJ whole genome shotgun (WGS) entry which is preliminary data.</text>
</comment>
<name>A0A9J6P264_9CLOT</name>
<evidence type="ECO:0000313" key="7">
    <source>
        <dbReference type="EMBL" id="MCM1990611.1"/>
    </source>
</evidence>
<evidence type="ECO:0000256" key="1">
    <source>
        <dbReference type="ARBA" id="ARBA00004651"/>
    </source>
</evidence>
<feature type="transmembrane region" description="Helical" evidence="6">
    <location>
        <begin position="487"/>
        <end position="509"/>
    </location>
</feature>
<dbReference type="PANTHER" id="PTHR30250:SF21">
    <property type="entry name" value="LIPID II FLIPPASE MURJ"/>
    <property type="match status" value="1"/>
</dbReference>